<dbReference type="AlphaFoldDB" id="A0A6N2V1J0"/>
<gene>
    <name evidence="2" type="ORF">AULFYP135_02115</name>
</gene>
<name>A0A6N2V1J0_9FIRM</name>
<organism evidence="2">
    <name type="scientific">uncultured Anaerotruncus sp</name>
    <dbReference type="NCBI Taxonomy" id="905011"/>
    <lineage>
        <taxon>Bacteria</taxon>
        <taxon>Bacillati</taxon>
        <taxon>Bacillota</taxon>
        <taxon>Clostridia</taxon>
        <taxon>Eubacteriales</taxon>
        <taxon>Oscillospiraceae</taxon>
        <taxon>Anaerotruncus</taxon>
        <taxon>environmental samples</taxon>
    </lineage>
</organism>
<accession>A0A6N2V1J0</accession>
<reference evidence="2" key="1">
    <citation type="submission" date="2019-11" db="EMBL/GenBank/DDBJ databases">
        <authorList>
            <person name="Feng L."/>
        </authorList>
    </citation>
    <scope>NUCLEOTIDE SEQUENCE</scope>
    <source>
        <strain evidence="2">AundefinedLFYP135</strain>
    </source>
</reference>
<dbReference type="EMBL" id="CACRSL010000004">
    <property type="protein sequence ID" value="VYT22241.1"/>
    <property type="molecule type" value="Genomic_DNA"/>
</dbReference>
<evidence type="ECO:0000313" key="2">
    <source>
        <dbReference type="EMBL" id="VYT22241.1"/>
    </source>
</evidence>
<evidence type="ECO:0008006" key="3">
    <source>
        <dbReference type="Google" id="ProtNLM"/>
    </source>
</evidence>
<keyword evidence="1" id="KW-1133">Transmembrane helix</keyword>
<protein>
    <recommendedName>
        <fullName evidence="3">Permease of phosphate ABC transporter</fullName>
    </recommendedName>
</protein>
<sequence>MRYLFDLADQYIRECDWKDLALLKLCLCAMGILLGAAAPARWKKPLAFGAVGVFIATYIPLMAKFLAVCFPGEWEDKR</sequence>
<feature type="transmembrane region" description="Helical" evidence="1">
    <location>
        <begin position="46"/>
        <end position="70"/>
    </location>
</feature>
<evidence type="ECO:0000256" key="1">
    <source>
        <dbReference type="SAM" id="Phobius"/>
    </source>
</evidence>
<keyword evidence="1" id="KW-0812">Transmembrane</keyword>
<feature type="transmembrane region" description="Helical" evidence="1">
    <location>
        <begin position="21"/>
        <end position="40"/>
    </location>
</feature>
<proteinExistence type="predicted"/>
<keyword evidence="1" id="KW-0472">Membrane</keyword>